<feature type="region of interest" description="Disordered" evidence="4">
    <location>
        <begin position="140"/>
        <end position="159"/>
    </location>
</feature>
<dbReference type="PANTHER" id="PTHR11142">
    <property type="entry name" value="PSEUDOURIDYLATE SYNTHASE"/>
    <property type="match status" value="1"/>
</dbReference>
<keyword evidence="2" id="KW-0819">tRNA processing</keyword>
<evidence type="ECO:0000313" key="7">
    <source>
        <dbReference type="Proteomes" id="UP001610432"/>
    </source>
</evidence>
<dbReference type="Gene3D" id="3.30.70.580">
    <property type="entry name" value="Pseudouridine synthase I, catalytic domain, N-terminal subdomain"/>
    <property type="match status" value="1"/>
</dbReference>
<dbReference type="InterPro" id="IPR001406">
    <property type="entry name" value="PsdUridine_synth_TruA"/>
</dbReference>
<proteinExistence type="inferred from homology"/>
<accession>A0ABR4L9C1</accession>
<gene>
    <name evidence="6" type="ORF">BJX67DRAFT_313958</name>
</gene>
<evidence type="ECO:0000313" key="6">
    <source>
        <dbReference type="EMBL" id="KAL2861128.1"/>
    </source>
</evidence>
<dbReference type="SUPFAM" id="SSF55120">
    <property type="entry name" value="Pseudouridine synthase"/>
    <property type="match status" value="1"/>
</dbReference>
<sequence length="677" mass="75674">MGMWRFQGRPLRRALTNTISFIRASHRHAHKGLSKLDSLAADIMSGKNPCPPADKQQQSQQPQHEQHEQKQQPGQPDYSTWSTTNLIDRITELERQLHTRTAAYANHSSSVGVAQSVPEKAKAQAQPQAKIPKWLATGKYSPDDITHAPGARIPKPPRKMDPSKYHFRFIALKFAYLGQRYNGLEHANNNVTPLPTIEEELWKALRKTRLIFPTDMGDEEGLEMLDSERGSEPITLSWEGCEYSKAGRTDRGVSAFGQVIGIKVRSARPKPKDPGPVQGSDATMRDTSEATGSGAAAAGEDWDDVADELPYISLLNKTLPEDIRVLAWCPHPPEGFDARFSCRGRHYKYFFTQPAFSPTPGPLGLAPRGGGGKDAHPPKYREGWLDIDAMREAAKYFEGVHDFRNFCKVDTSKQLENFERIIYRSDIKLLDPKTNPLGYVSKSEFRALEQPAAETAAEELSGSSATGSQVYVFDLQGSAFLWHQVRHMVGILFLVGQGLEPPSVVPELLDISKNPRRPTYEMASDAPLVLWDCVFPDLNGDSREDALEWVYAGDPRQARSHYAKGGGKFGAGGVVEDLWSVWRQRKMDEVLAGALLDLVVQQGDQSGAQFRHIKDLEREIRGRGQKVFYGANEGKIGGKYVPLMQKRKVESVEVLNARWLAKQRRLGKNPQESNREV</sequence>
<evidence type="ECO:0000256" key="2">
    <source>
        <dbReference type="ARBA" id="ARBA00022694"/>
    </source>
</evidence>
<evidence type="ECO:0000256" key="3">
    <source>
        <dbReference type="ARBA" id="ARBA00023235"/>
    </source>
</evidence>
<name>A0ABR4L9C1_9EURO</name>
<feature type="domain" description="Pseudouridine synthase I TruA alpha/beta" evidence="5">
    <location>
        <begin position="393"/>
        <end position="536"/>
    </location>
</feature>
<feature type="region of interest" description="Disordered" evidence="4">
    <location>
        <begin position="42"/>
        <end position="81"/>
    </location>
</feature>
<dbReference type="InterPro" id="IPR020094">
    <property type="entry name" value="TruA/RsuA/RluB/E/F_N"/>
</dbReference>
<evidence type="ECO:0000256" key="4">
    <source>
        <dbReference type="SAM" id="MobiDB-lite"/>
    </source>
</evidence>
<dbReference type="InterPro" id="IPR020103">
    <property type="entry name" value="PsdUridine_synth_cat_dom_sf"/>
</dbReference>
<dbReference type="HAMAP" id="MF_00171">
    <property type="entry name" value="TruA"/>
    <property type="match status" value="1"/>
</dbReference>
<dbReference type="PANTHER" id="PTHR11142:SF5">
    <property type="entry name" value="TRNA PSEUDOURIDINE(38_39) SYNTHASE"/>
    <property type="match status" value="1"/>
</dbReference>
<comment type="caution">
    <text evidence="6">The sequence shown here is derived from an EMBL/GenBank/DDBJ whole genome shotgun (WGS) entry which is preliminary data.</text>
</comment>
<feature type="region of interest" description="Disordered" evidence="4">
    <location>
        <begin position="265"/>
        <end position="299"/>
    </location>
</feature>
<dbReference type="RefSeq" id="XP_070881022.1">
    <property type="nucleotide sequence ID" value="XM_071027199.1"/>
</dbReference>
<feature type="compositionally biased region" description="Low complexity" evidence="4">
    <location>
        <begin position="289"/>
        <end position="299"/>
    </location>
</feature>
<dbReference type="GeneID" id="98142271"/>
<comment type="similarity">
    <text evidence="1">Belongs to the tRNA pseudouridine synthase TruA family.</text>
</comment>
<keyword evidence="7" id="KW-1185">Reference proteome</keyword>
<reference evidence="6 7" key="1">
    <citation type="submission" date="2024-07" db="EMBL/GenBank/DDBJ databases">
        <title>Section-level genome sequencing and comparative genomics of Aspergillus sections Usti and Cavernicolus.</title>
        <authorList>
            <consortium name="Lawrence Berkeley National Laboratory"/>
            <person name="Nybo J.L."/>
            <person name="Vesth T.C."/>
            <person name="Theobald S."/>
            <person name="Frisvad J.C."/>
            <person name="Larsen T.O."/>
            <person name="Kjaerboelling I."/>
            <person name="Rothschild-Mancinelli K."/>
            <person name="Lyhne E.K."/>
            <person name="Kogle M.E."/>
            <person name="Barry K."/>
            <person name="Clum A."/>
            <person name="Na H."/>
            <person name="Ledsgaard L."/>
            <person name="Lin J."/>
            <person name="Lipzen A."/>
            <person name="Kuo A."/>
            <person name="Riley R."/>
            <person name="Mondo S."/>
            <person name="Labutti K."/>
            <person name="Haridas S."/>
            <person name="Pangalinan J."/>
            <person name="Salamov A.A."/>
            <person name="Simmons B.A."/>
            <person name="Magnuson J.K."/>
            <person name="Chen J."/>
            <person name="Drula E."/>
            <person name="Henrissat B."/>
            <person name="Wiebenga A."/>
            <person name="Lubbers R.J."/>
            <person name="Gomes A.C."/>
            <person name="Macurrencykelacurrency M.R."/>
            <person name="Stajich J."/>
            <person name="Grigoriev I.V."/>
            <person name="Mortensen U.H."/>
            <person name="De Vries R.P."/>
            <person name="Baker S.E."/>
            <person name="Andersen M.R."/>
        </authorList>
    </citation>
    <scope>NUCLEOTIDE SEQUENCE [LARGE SCALE GENOMIC DNA]</scope>
    <source>
        <strain evidence="6 7">CBS 449.75</strain>
    </source>
</reference>
<evidence type="ECO:0000256" key="1">
    <source>
        <dbReference type="ARBA" id="ARBA00009375"/>
    </source>
</evidence>
<dbReference type="EMBL" id="JBFXLQ010000074">
    <property type="protein sequence ID" value="KAL2861128.1"/>
    <property type="molecule type" value="Genomic_DNA"/>
</dbReference>
<dbReference type="Proteomes" id="UP001610432">
    <property type="component" value="Unassembled WGS sequence"/>
</dbReference>
<dbReference type="InterPro" id="IPR020097">
    <property type="entry name" value="PsdUridine_synth_TruA_a/b_dom"/>
</dbReference>
<organism evidence="6 7">
    <name type="scientific">Aspergillus lucknowensis</name>
    <dbReference type="NCBI Taxonomy" id="176173"/>
    <lineage>
        <taxon>Eukaryota</taxon>
        <taxon>Fungi</taxon>
        <taxon>Dikarya</taxon>
        <taxon>Ascomycota</taxon>
        <taxon>Pezizomycotina</taxon>
        <taxon>Eurotiomycetes</taxon>
        <taxon>Eurotiomycetidae</taxon>
        <taxon>Eurotiales</taxon>
        <taxon>Aspergillaceae</taxon>
        <taxon>Aspergillus</taxon>
        <taxon>Aspergillus subgen. Nidulantes</taxon>
    </lineage>
</organism>
<dbReference type="Gene3D" id="3.30.70.660">
    <property type="entry name" value="Pseudouridine synthase I, catalytic domain, C-terminal subdomain"/>
    <property type="match status" value="1"/>
</dbReference>
<dbReference type="Pfam" id="PF01416">
    <property type="entry name" value="PseudoU_synth_1"/>
    <property type="match status" value="1"/>
</dbReference>
<evidence type="ECO:0000259" key="5">
    <source>
        <dbReference type="Pfam" id="PF01416"/>
    </source>
</evidence>
<protein>
    <submittedName>
        <fullName evidence="6">Pseudouridine synthase</fullName>
    </submittedName>
</protein>
<keyword evidence="3" id="KW-0413">Isomerase</keyword>
<dbReference type="InterPro" id="IPR020095">
    <property type="entry name" value="PsdUridine_synth_TruA_C"/>
</dbReference>